<proteinExistence type="predicted"/>
<evidence type="ECO:0000313" key="2">
    <source>
        <dbReference type="Proteomes" id="UP001159363"/>
    </source>
</evidence>
<accession>A0ABQ9H2I8</accession>
<keyword evidence="2" id="KW-1185">Reference proteome</keyword>
<evidence type="ECO:0000313" key="1">
    <source>
        <dbReference type="EMBL" id="KAJ8878518.1"/>
    </source>
</evidence>
<name>A0ABQ9H2I8_9NEOP</name>
<sequence>MLTLWQGLEAGRCHHSVRGKREVPERSRRPAASSGTILTSEYLGVARPGIEPGSPWCEASSLTTQPPCRFLELYWSSHVVTDWSHVVTDWSHVVTDWSHVITDWSHVVTHWSHVVTDWSHVVTDWYHVVTDWYHVVTDWSSHVVTGRAAVKVAVETSVYRRNEARLRDEQFDIGLLWSRGSGNSRKSLDKCALRHVQRAAVSPALIELLLSTPTDKRNGSCGEDQQTRRCNRLPAAGIDLSKPVGCRWWGGRGVGRSATTLHLSTNCSPRQSAKRAGHLPERCSHLCVPPPRFSSQALAPGNHAEMAARLVYFRVTKPGLRVGEHYLVPGRTAEKGSTEDDRMSPLHSCVLRAMCDGSPSSPCDSHTRLSGKGEGGTDTNTAACRFTRHVTLSYSSRISIPPLLHPQLIHPRSVAARGPVIPKKAAVVQQLDCLPPTKANRVQSPARLLVYFRMCELWWTMPLLGGFSRGSPITPALHIFR</sequence>
<dbReference type="Proteomes" id="UP001159363">
    <property type="component" value="Chromosome 6"/>
</dbReference>
<organism evidence="1 2">
    <name type="scientific">Dryococelus australis</name>
    <dbReference type="NCBI Taxonomy" id="614101"/>
    <lineage>
        <taxon>Eukaryota</taxon>
        <taxon>Metazoa</taxon>
        <taxon>Ecdysozoa</taxon>
        <taxon>Arthropoda</taxon>
        <taxon>Hexapoda</taxon>
        <taxon>Insecta</taxon>
        <taxon>Pterygota</taxon>
        <taxon>Neoptera</taxon>
        <taxon>Polyneoptera</taxon>
        <taxon>Phasmatodea</taxon>
        <taxon>Verophasmatodea</taxon>
        <taxon>Anareolatae</taxon>
        <taxon>Phasmatidae</taxon>
        <taxon>Eurycanthinae</taxon>
        <taxon>Dryococelus</taxon>
    </lineage>
</organism>
<dbReference type="EMBL" id="JARBHB010000007">
    <property type="protein sequence ID" value="KAJ8878518.1"/>
    <property type="molecule type" value="Genomic_DNA"/>
</dbReference>
<reference evidence="1 2" key="1">
    <citation type="submission" date="2023-02" db="EMBL/GenBank/DDBJ databases">
        <title>LHISI_Scaffold_Assembly.</title>
        <authorList>
            <person name="Stuart O.P."/>
            <person name="Cleave R."/>
            <person name="Magrath M.J.L."/>
            <person name="Mikheyev A.S."/>
        </authorList>
    </citation>
    <scope>NUCLEOTIDE SEQUENCE [LARGE SCALE GENOMIC DNA]</scope>
    <source>
        <strain evidence="1">Daus_M_001</strain>
        <tissue evidence="1">Leg muscle</tissue>
    </source>
</reference>
<comment type="caution">
    <text evidence="1">The sequence shown here is derived from an EMBL/GenBank/DDBJ whole genome shotgun (WGS) entry which is preliminary data.</text>
</comment>
<protein>
    <submittedName>
        <fullName evidence="1">Uncharacterized protein</fullName>
    </submittedName>
</protein>
<gene>
    <name evidence="1" type="ORF">PR048_019096</name>
</gene>